<organism evidence="1 2">
    <name type="scientific">Eubacterium barkeri</name>
    <name type="common">Clostridium barkeri</name>
    <dbReference type="NCBI Taxonomy" id="1528"/>
    <lineage>
        <taxon>Bacteria</taxon>
        <taxon>Bacillati</taxon>
        <taxon>Bacillota</taxon>
        <taxon>Clostridia</taxon>
        <taxon>Eubacteriales</taxon>
        <taxon>Eubacteriaceae</taxon>
        <taxon>Eubacterium</taxon>
    </lineage>
</organism>
<protein>
    <recommendedName>
        <fullName evidence="3">DUF669 domain-containing protein</fullName>
    </recommendedName>
</protein>
<dbReference type="RefSeq" id="WP_090246747.1">
    <property type="nucleotide sequence ID" value="NZ_FNOU01000024.1"/>
</dbReference>
<dbReference type="EMBL" id="FNOU01000024">
    <property type="protein sequence ID" value="SDY30105.1"/>
    <property type="molecule type" value="Genomic_DNA"/>
</dbReference>
<dbReference type="OrthoDB" id="2033201at2"/>
<dbReference type="Proteomes" id="UP000199652">
    <property type="component" value="Unassembled WGS sequence"/>
</dbReference>
<accession>A0A1H3IRZ9</accession>
<keyword evidence="2" id="KW-1185">Reference proteome</keyword>
<evidence type="ECO:0000313" key="1">
    <source>
        <dbReference type="EMBL" id="SDY30105.1"/>
    </source>
</evidence>
<dbReference type="STRING" id="1528.SAMN04488579_12447"/>
<reference evidence="2" key="1">
    <citation type="submission" date="2016-10" db="EMBL/GenBank/DDBJ databases">
        <authorList>
            <person name="Varghese N."/>
            <person name="Submissions S."/>
        </authorList>
    </citation>
    <scope>NUCLEOTIDE SEQUENCE [LARGE SCALE GENOMIC DNA]</scope>
    <source>
        <strain evidence="2">VPI 5359</strain>
    </source>
</reference>
<evidence type="ECO:0000313" key="2">
    <source>
        <dbReference type="Proteomes" id="UP000199652"/>
    </source>
</evidence>
<name>A0A1H3IRZ9_EUBBA</name>
<proteinExistence type="predicted"/>
<gene>
    <name evidence="1" type="ORF">SAMN04488579_12447</name>
</gene>
<dbReference type="AlphaFoldDB" id="A0A1H3IRZ9"/>
<evidence type="ECO:0008006" key="3">
    <source>
        <dbReference type="Google" id="ProtNLM"/>
    </source>
</evidence>
<sequence length="178" mass="20352">MKNTNWKDIEGAKPFELLPPGGYICQILRVEDNEGKEYLGIEFDVVEGPYTDHFTNQAAGLNFWPGTFIKSYKQSAQRFFKSMLTAIEESNQNFKADEFTNNPLELENKRIGLVIGHEKYWNQKGEEKTRINVALTLSVQSIRNGDYKIPELKVNEYNKPMSGFTALPDGDMSDDVPF</sequence>